<evidence type="ECO:0000259" key="2">
    <source>
        <dbReference type="PROSITE" id="PS50887"/>
    </source>
</evidence>
<dbReference type="InterPro" id="IPR001633">
    <property type="entry name" value="EAL_dom"/>
</dbReference>
<accession>A0A4R7BTJ8</accession>
<dbReference type="PANTHER" id="PTHR44757:SF2">
    <property type="entry name" value="BIOFILM ARCHITECTURE MAINTENANCE PROTEIN MBAA"/>
    <property type="match status" value="1"/>
</dbReference>
<dbReference type="Pfam" id="PF13426">
    <property type="entry name" value="PAS_9"/>
    <property type="match status" value="1"/>
</dbReference>
<evidence type="ECO:0000313" key="3">
    <source>
        <dbReference type="EMBL" id="TDR89050.1"/>
    </source>
</evidence>
<dbReference type="PROSITE" id="PS50887">
    <property type="entry name" value="GGDEF"/>
    <property type="match status" value="1"/>
</dbReference>
<dbReference type="Gene3D" id="3.20.20.450">
    <property type="entry name" value="EAL domain"/>
    <property type="match status" value="1"/>
</dbReference>
<feature type="domain" description="EAL" evidence="1">
    <location>
        <begin position="567"/>
        <end position="819"/>
    </location>
</feature>
<name>A0A4R7BTJ8_9HYPH</name>
<dbReference type="SUPFAM" id="SSF55785">
    <property type="entry name" value="PYP-like sensor domain (PAS domain)"/>
    <property type="match status" value="2"/>
</dbReference>
<proteinExistence type="predicted"/>
<dbReference type="Pfam" id="PF08448">
    <property type="entry name" value="PAS_4"/>
    <property type="match status" value="1"/>
</dbReference>
<dbReference type="InterPro" id="IPR029787">
    <property type="entry name" value="Nucleotide_cyclase"/>
</dbReference>
<dbReference type="SMART" id="SM00091">
    <property type="entry name" value="PAS"/>
    <property type="match status" value="2"/>
</dbReference>
<dbReference type="Pfam" id="PF00563">
    <property type="entry name" value="EAL"/>
    <property type="match status" value="1"/>
</dbReference>
<organism evidence="3 4">
    <name type="scientific">Enterovirga rhinocerotis</name>
    <dbReference type="NCBI Taxonomy" id="1339210"/>
    <lineage>
        <taxon>Bacteria</taxon>
        <taxon>Pseudomonadati</taxon>
        <taxon>Pseudomonadota</taxon>
        <taxon>Alphaproteobacteria</taxon>
        <taxon>Hyphomicrobiales</taxon>
        <taxon>Methylobacteriaceae</taxon>
        <taxon>Enterovirga</taxon>
    </lineage>
</organism>
<dbReference type="OrthoDB" id="9814202at2"/>
<dbReference type="SUPFAM" id="SSF55073">
    <property type="entry name" value="Nucleotide cyclase"/>
    <property type="match status" value="1"/>
</dbReference>
<dbReference type="Pfam" id="PF00990">
    <property type="entry name" value="GGDEF"/>
    <property type="match status" value="1"/>
</dbReference>
<dbReference type="PANTHER" id="PTHR44757">
    <property type="entry name" value="DIGUANYLATE CYCLASE DGCP"/>
    <property type="match status" value="1"/>
</dbReference>
<dbReference type="NCBIfam" id="TIGR00229">
    <property type="entry name" value="sensory_box"/>
    <property type="match status" value="1"/>
</dbReference>
<dbReference type="InterPro" id="IPR000160">
    <property type="entry name" value="GGDEF_dom"/>
</dbReference>
<reference evidence="3 4" key="1">
    <citation type="submission" date="2019-03" db="EMBL/GenBank/DDBJ databases">
        <title>Genomic Encyclopedia of Type Strains, Phase IV (KMG-IV): sequencing the most valuable type-strain genomes for metagenomic binning, comparative biology and taxonomic classification.</title>
        <authorList>
            <person name="Goeker M."/>
        </authorList>
    </citation>
    <scope>NUCLEOTIDE SEQUENCE [LARGE SCALE GENOMIC DNA]</scope>
    <source>
        <strain evidence="3 4">DSM 25903</strain>
    </source>
</reference>
<dbReference type="InterPro" id="IPR052155">
    <property type="entry name" value="Biofilm_reg_signaling"/>
</dbReference>
<dbReference type="Gene3D" id="3.30.450.20">
    <property type="entry name" value="PAS domain"/>
    <property type="match status" value="2"/>
</dbReference>
<dbReference type="PROSITE" id="PS50883">
    <property type="entry name" value="EAL"/>
    <property type="match status" value="1"/>
</dbReference>
<dbReference type="Gene3D" id="3.30.70.270">
    <property type="match status" value="1"/>
</dbReference>
<dbReference type="InterPro" id="IPR043128">
    <property type="entry name" value="Rev_trsase/Diguanyl_cyclase"/>
</dbReference>
<dbReference type="SMART" id="SM00052">
    <property type="entry name" value="EAL"/>
    <property type="match status" value="1"/>
</dbReference>
<dbReference type="Pfam" id="PF13188">
    <property type="entry name" value="PAS_8"/>
    <property type="match status" value="1"/>
</dbReference>
<dbReference type="CDD" id="cd01948">
    <property type="entry name" value="EAL"/>
    <property type="match status" value="1"/>
</dbReference>
<dbReference type="SMART" id="SM00267">
    <property type="entry name" value="GGDEF"/>
    <property type="match status" value="1"/>
</dbReference>
<dbReference type="AlphaFoldDB" id="A0A4R7BTJ8"/>
<evidence type="ECO:0000313" key="4">
    <source>
        <dbReference type="Proteomes" id="UP000295122"/>
    </source>
</evidence>
<dbReference type="CDD" id="cd01949">
    <property type="entry name" value="GGDEF"/>
    <property type="match status" value="1"/>
</dbReference>
<gene>
    <name evidence="3" type="ORF">EV668_3535</name>
</gene>
<dbReference type="SUPFAM" id="SSF141868">
    <property type="entry name" value="EAL domain-like"/>
    <property type="match status" value="1"/>
</dbReference>
<dbReference type="InterPro" id="IPR035919">
    <property type="entry name" value="EAL_sf"/>
</dbReference>
<comment type="caution">
    <text evidence="3">The sequence shown here is derived from an EMBL/GenBank/DDBJ whole genome shotgun (WGS) entry which is preliminary data.</text>
</comment>
<dbReference type="RefSeq" id="WP_133772454.1">
    <property type="nucleotide sequence ID" value="NZ_SNZR01000014.1"/>
</dbReference>
<dbReference type="NCBIfam" id="TIGR00254">
    <property type="entry name" value="GGDEF"/>
    <property type="match status" value="1"/>
</dbReference>
<sequence>MSYPHSIDPVLLEPDLVQRWFELRRHGSTSYEELVLGALGRYSAKSALIVAAGGDRLALKWAGHGFETWLGREVWDLSLADLDPHDEGTFRRAWVSALETGEPTRLVCQRVRNGSVETVTLTALPLTQRWGGPVVLLFSDLVGQRTSLVEAIFRSTRQGILALSTLRDDAGRPEDFQIVAINDGGSTLFRQSTEALLWRRLSEFLLPADRRPILDRLCRVLQDGSTDAFEYSFDLRPGGGWLHLQVEAGCVGDLLALVVTDVGGIKAREESYRLLFEDNPMPMWVCDGEDQRFLAVNKAAVDHYGFSAQDFSAMRVHDLLSGDDPSVPAKADAMPVKSAGELQAHRRSDGSQIETLSYARPIRYQDRPAVLLAATDVTERRRIEAHVAHLAHHDFLTGLPNRALFLKRLSEALVGLDDPASSPGGVAVLCLDLDGFKGVNDRLGHPAGDELLCLVASRLRAEVPGRADLVARLGGDEFSVLVMGDEAMRRADAMAGRIVDALSAPFLLKRQEVFIGVSIGLAEATPDARTSDRLLANADLALYRAKREGRRTHRWFDADVDTVIQASRALEQDLRAAVADKALGVHYQPLVDCARDEIVGCEALVRWRHPVHGFISPAEFIPLAETIGLILDIGDYVLREACREATSWPEHVKVAVNLSPAQFHPNGNHLVDTVKMVLDETGLDPARLEVEITESILLKDTETNLATLARLRALGVRIAVDDFGTGYSSLTYLRVFSFDKLKIDKSFVQELGARPECRAIVAAITGLGSSLGITINAEGVETPVQLRHLRELGCDEVQGFLFGRPVPPERIRPILATGGPAFRLREAFAA</sequence>
<dbReference type="EMBL" id="SNZR01000014">
    <property type="protein sequence ID" value="TDR89050.1"/>
    <property type="molecule type" value="Genomic_DNA"/>
</dbReference>
<evidence type="ECO:0000259" key="1">
    <source>
        <dbReference type="PROSITE" id="PS50883"/>
    </source>
</evidence>
<dbReference type="InterPro" id="IPR013656">
    <property type="entry name" value="PAS_4"/>
</dbReference>
<protein>
    <submittedName>
        <fullName evidence="3">PAS domain S-box-containing protein/diguanylate cyclase (GGDEF)-like protein</fullName>
    </submittedName>
</protein>
<dbReference type="InterPro" id="IPR000014">
    <property type="entry name" value="PAS"/>
</dbReference>
<dbReference type="Proteomes" id="UP000295122">
    <property type="component" value="Unassembled WGS sequence"/>
</dbReference>
<keyword evidence="4" id="KW-1185">Reference proteome</keyword>
<feature type="domain" description="GGDEF" evidence="2">
    <location>
        <begin position="424"/>
        <end position="558"/>
    </location>
</feature>
<dbReference type="InterPro" id="IPR035965">
    <property type="entry name" value="PAS-like_dom_sf"/>
</dbReference>
<dbReference type="CDD" id="cd00130">
    <property type="entry name" value="PAS"/>
    <property type="match status" value="1"/>
</dbReference>